<organism evidence="5 6">
    <name type="scientific">Sanghuangporus baumii</name>
    <name type="common">Phellinus baumii</name>
    <dbReference type="NCBI Taxonomy" id="108892"/>
    <lineage>
        <taxon>Eukaryota</taxon>
        <taxon>Fungi</taxon>
        <taxon>Dikarya</taxon>
        <taxon>Basidiomycota</taxon>
        <taxon>Agaricomycotina</taxon>
        <taxon>Agaricomycetes</taxon>
        <taxon>Hymenochaetales</taxon>
        <taxon>Hymenochaetaceae</taxon>
        <taxon>Sanghuangporus</taxon>
    </lineage>
</organism>
<evidence type="ECO:0000256" key="2">
    <source>
        <dbReference type="ARBA" id="ARBA00022801"/>
    </source>
</evidence>
<feature type="chain" id="PRO_5040324547" description="CBM1 domain-containing protein" evidence="3">
    <location>
        <begin position="21"/>
        <end position="325"/>
    </location>
</feature>
<accession>A0A9Q5HTS0</accession>
<dbReference type="Proteomes" id="UP000757232">
    <property type="component" value="Unassembled WGS sequence"/>
</dbReference>
<dbReference type="PROSITE" id="PS51164">
    <property type="entry name" value="CBM1_2"/>
    <property type="match status" value="1"/>
</dbReference>
<evidence type="ECO:0000256" key="3">
    <source>
        <dbReference type="SAM" id="SignalP"/>
    </source>
</evidence>
<dbReference type="EMBL" id="LNZH02000207">
    <property type="protein sequence ID" value="OCB85840.1"/>
    <property type="molecule type" value="Genomic_DNA"/>
</dbReference>
<dbReference type="Gene3D" id="3.40.50.1110">
    <property type="entry name" value="SGNH hydrolase"/>
    <property type="match status" value="1"/>
</dbReference>
<evidence type="ECO:0000259" key="4">
    <source>
        <dbReference type="PROSITE" id="PS51164"/>
    </source>
</evidence>
<dbReference type="GO" id="GO:0016788">
    <property type="term" value="F:hydrolase activity, acting on ester bonds"/>
    <property type="evidence" value="ECO:0007669"/>
    <property type="project" value="InterPro"/>
</dbReference>
<dbReference type="SMART" id="SM00236">
    <property type="entry name" value="fCBD"/>
    <property type="match status" value="1"/>
</dbReference>
<feature type="domain" description="CBM1" evidence="4">
    <location>
        <begin position="20"/>
        <end position="58"/>
    </location>
</feature>
<dbReference type="SUPFAM" id="SSF57180">
    <property type="entry name" value="Cellulose-binding domain"/>
    <property type="match status" value="1"/>
</dbReference>
<reference evidence="5" key="1">
    <citation type="submission" date="2016-06" db="EMBL/GenBank/DDBJ databases">
        <title>Draft Genome sequence of the fungus Inonotus baumii.</title>
        <authorList>
            <person name="Zhu H."/>
            <person name="Lin W."/>
        </authorList>
    </citation>
    <scope>NUCLEOTIDE SEQUENCE</scope>
    <source>
        <strain evidence="5">821</strain>
    </source>
</reference>
<dbReference type="PANTHER" id="PTHR45648:SF22">
    <property type="entry name" value="GDSL LIPASE_ACYLHYDROLASE FAMILY PROTEIN (AFU_ORTHOLOGUE AFUA_4G14700)"/>
    <property type="match status" value="1"/>
</dbReference>
<dbReference type="InterPro" id="IPR000254">
    <property type="entry name" value="CBD"/>
</dbReference>
<keyword evidence="6" id="KW-1185">Reference proteome</keyword>
<dbReference type="GO" id="GO:0005975">
    <property type="term" value="P:carbohydrate metabolic process"/>
    <property type="evidence" value="ECO:0007669"/>
    <property type="project" value="InterPro"/>
</dbReference>
<dbReference type="PANTHER" id="PTHR45648">
    <property type="entry name" value="GDSL LIPASE/ACYLHYDROLASE FAMILY PROTEIN (AFU_ORTHOLOGUE AFUA_4G14700)"/>
    <property type="match status" value="1"/>
</dbReference>
<evidence type="ECO:0000256" key="1">
    <source>
        <dbReference type="ARBA" id="ARBA00022729"/>
    </source>
</evidence>
<protein>
    <recommendedName>
        <fullName evidence="4">CBM1 domain-containing protein</fullName>
    </recommendedName>
</protein>
<dbReference type="AlphaFoldDB" id="A0A9Q5HTS0"/>
<dbReference type="GO" id="GO:0005576">
    <property type="term" value="C:extracellular region"/>
    <property type="evidence" value="ECO:0007669"/>
    <property type="project" value="InterPro"/>
</dbReference>
<comment type="caution">
    <text evidence="5">The sequence shown here is derived from an EMBL/GenBank/DDBJ whole genome shotgun (WGS) entry which is preliminary data.</text>
</comment>
<keyword evidence="1 3" id="KW-0732">Signal</keyword>
<evidence type="ECO:0000313" key="5">
    <source>
        <dbReference type="EMBL" id="OCB85840.1"/>
    </source>
</evidence>
<dbReference type="OrthoDB" id="1600564at2759"/>
<dbReference type="InterPro" id="IPR001087">
    <property type="entry name" value="GDSL"/>
</dbReference>
<evidence type="ECO:0000313" key="6">
    <source>
        <dbReference type="Proteomes" id="UP000757232"/>
    </source>
</evidence>
<proteinExistence type="predicted"/>
<sequence>MILETSLVFAVLYSAQLASAQQSVWGQCGGINWTGPTTCDSGSTCIRQNDCDYIGSSEHREFDHRNRVRNDGGLANFNWYWISDFLVQLTGFDPTGELPSVGNPLGNPPYPGWTAVGGTNWIDLMTVEFNKSLVLTYNYAYGGATIGATKPSTGPWTSDNALFSFWIGINDIGNSYYQSGDRDAETDFRTLSLTHTLHSFKRSSAAVGGRNFLFVNVPPIDRSPLMLQQSADARNLEKTGITGYNSKLAARATQLKANNTGVQTSVWDSNTAFTVILDNPTSFGFVDATSYGGTGSFWGNDYHPSSAANTIFGQNVSTVLSGTIW</sequence>
<dbReference type="InterPro" id="IPR035971">
    <property type="entry name" value="CBD_sf"/>
</dbReference>
<dbReference type="InterPro" id="IPR051058">
    <property type="entry name" value="GDSL_Est/Lipase"/>
</dbReference>
<dbReference type="Pfam" id="PF00734">
    <property type="entry name" value="CBM_1"/>
    <property type="match status" value="1"/>
</dbReference>
<dbReference type="InterPro" id="IPR036514">
    <property type="entry name" value="SGNH_hydro_sf"/>
</dbReference>
<dbReference type="SUPFAM" id="SSF52266">
    <property type="entry name" value="SGNH hydrolase"/>
    <property type="match status" value="1"/>
</dbReference>
<keyword evidence="2" id="KW-0378">Hydrolase</keyword>
<dbReference type="GO" id="GO:0030248">
    <property type="term" value="F:cellulose binding"/>
    <property type="evidence" value="ECO:0007669"/>
    <property type="project" value="InterPro"/>
</dbReference>
<gene>
    <name evidence="5" type="ORF">A7U60_g7194</name>
</gene>
<dbReference type="Pfam" id="PF00657">
    <property type="entry name" value="Lipase_GDSL"/>
    <property type="match status" value="1"/>
</dbReference>
<feature type="signal peptide" evidence="3">
    <location>
        <begin position="1"/>
        <end position="20"/>
    </location>
</feature>
<name>A0A9Q5HTS0_SANBA</name>